<comment type="caution">
    <text evidence="1">The sequence shown here is derived from an EMBL/GenBank/DDBJ whole genome shotgun (WGS) entry which is preliminary data.</text>
</comment>
<evidence type="ECO:0000313" key="2">
    <source>
        <dbReference type="Proteomes" id="UP000265515"/>
    </source>
</evidence>
<name>A0A388LFE6_CHABU</name>
<sequence>MDDIRFWNETEGNATVKLIQEARLYLVAVARGLQPPAIRRSIVLPHSTIPEQKTEDEMELNVAKERAFNVQTIALRVIHGWIFKSTSRQWGYHAACGYALNHEAADIARAMWMREDSRICVSPMVFHITLDMDMKLPLWFVGADIEDRHENDDLVAYQEASIQRLVGAFTSAVSMAEGINGGRVSHERLQSVADAMRTMLAATMWLMWMSRDDHLAHYDAWVFVQLTTKPTLAASMHHTFDARRHIVQAAAIITDKLARPPLDFGSPSIVHPRLDVLRREVLT</sequence>
<protein>
    <submittedName>
        <fullName evidence="1">Uncharacterized protein</fullName>
    </submittedName>
</protein>
<proteinExistence type="predicted"/>
<accession>A0A388LFE6</accession>
<evidence type="ECO:0000313" key="1">
    <source>
        <dbReference type="EMBL" id="GBG81036.1"/>
    </source>
</evidence>
<keyword evidence="2" id="KW-1185">Reference proteome</keyword>
<dbReference type="EMBL" id="BFEA01000363">
    <property type="protein sequence ID" value="GBG81036.1"/>
    <property type="molecule type" value="Genomic_DNA"/>
</dbReference>
<gene>
    <name evidence="1" type="ORF">CBR_g31592</name>
</gene>
<organism evidence="1 2">
    <name type="scientific">Chara braunii</name>
    <name type="common">Braun's stonewort</name>
    <dbReference type="NCBI Taxonomy" id="69332"/>
    <lineage>
        <taxon>Eukaryota</taxon>
        <taxon>Viridiplantae</taxon>
        <taxon>Streptophyta</taxon>
        <taxon>Charophyceae</taxon>
        <taxon>Charales</taxon>
        <taxon>Characeae</taxon>
        <taxon>Chara</taxon>
    </lineage>
</organism>
<dbReference type="Gramene" id="GBG81036">
    <property type="protein sequence ID" value="GBG81036"/>
    <property type="gene ID" value="CBR_g31592"/>
</dbReference>
<dbReference type="AlphaFoldDB" id="A0A388LFE6"/>
<reference evidence="1 2" key="1">
    <citation type="journal article" date="2018" name="Cell">
        <title>The Chara Genome: Secondary Complexity and Implications for Plant Terrestrialization.</title>
        <authorList>
            <person name="Nishiyama T."/>
            <person name="Sakayama H."/>
            <person name="Vries J.D."/>
            <person name="Buschmann H."/>
            <person name="Saint-Marcoux D."/>
            <person name="Ullrich K.K."/>
            <person name="Haas F.B."/>
            <person name="Vanderstraeten L."/>
            <person name="Becker D."/>
            <person name="Lang D."/>
            <person name="Vosolsobe S."/>
            <person name="Rombauts S."/>
            <person name="Wilhelmsson P.K.I."/>
            <person name="Janitza P."/>
            <person name="Kern R."/>
            <person name="Heyl A."/>
            <person name="Rumpler F."/>
            <person name="Villalobos L.I.A.C."/>
            <person name="Clay J.M."/>
            <person name="Skokan R."/>
            <person name="Toyoda A."/>
            <person name="Suzuki Y."/>
            <person name="Kagoshima H."/>
            <person name="Schijlen E."/>
            <person name="Tajeshwar N."/>
            <person name="Catarino B."/>
            <person name="Hetherington A.J."/>
            <person name="Saltykova A."/>
            <person name="Bonnot C."/>
            <person name="Breuninger H."/>
            <person name="Symeonidi A."/>
            <person name="Radhakrishnan G.V."/>
            <person name="Van Nieuwerburgh F."/>
            <person name="Deforce D."/>
            <person name="Chang C."/>
            <person name="Karol K.G."/>
            <person name="Hedrich R."/>
            <person name="Ulvskov P."/>
            <person name="Glockner G."/>
            <person name="Delwiche C.F."/>
            <person name="Petrasek J."/>
            <person name="Van de Peer Y."/>
            <person name="Friml J."/>
            <person name="Beilby M."/>
            <person name="Dolan L."/>
            <person name="Kohara Y."/>
            <person name="Sugano S."/>
            <person name="Fujiyama A."/>
            <person name="Delaux P.-M."/>
            <person name="Quint M."/>
            <person name="TheiBen G."/>
            <person name="Hagemann M."/>
            <person name="Harholt J."/>
            <person name="Dunand C."/>
            <person name="Zachgo S."/>
            <person name="Langdale J."/>
            <person name="Maumus F."/>
            <person name="Straeten D.V.D."/>
            <person name="Gould S.B."/>
            <person name="Rensing S.A."/>
        </authorList>
    </citation>
    <scope>NUCLEOTIDE SEQUENCE [LARGE SCALE GENOMIC DNA]</scope>
    <source>
        <strain evidence="1 2">S276</strain>
    </source>
</reference>
<dbReference type="Proteomes" id="UP000265515">
    <property type="component" value="Unassembled WGS sequence"/>
</dbReference>